<dbReference type="Proteomes" id="UP000198519">
    <property type="component" value="Unassembled WGS sequence"/>
</dbReference>
<evidence type="ECO:0000256" key="1">
    <source>
        <dbReference type="SAM" id="SignalP"/>
    </source>
</evidence>
<reference evidence="3" key="1">
    <citation type="submission" date="2016-10" db="EMBL/GenBank/DDBJ databases">
        <authorList>
            <person name="Varghese N."/>
            <person name="Submissions S."/>
        </authorList>
    </citation>
    <scope>NUCLEOTIDE SEQUENCE [LARGE SCALE GENOMIC DNA]</scope>
    <source>
        <strain evidence="3">CGMCC 1.7061</strain>
    </source>
</reference>
<feature type="chain" id="PRO_5011595612" evidence="1">
    <location>
        <begin position="17"/>
        <end position="127"/>
    </location>
</feature>
<dbReference type="STRING" id="488535.SAMN04487963_3489"/>
<dbReference type="AlphaFoldDB" id="A0A1I4T4B2"/>
<evidence type="ECO:0000313" key="2">
    <source>
        <dbReference type="EMBL" id="SFM71509.1"/>
    </source>
</evidence>
<dbReference type="RefSeq" id="WP_092026146.1">
    <property type="nucleotide sequence ID" value="NZ_FOUE01000006.1"/>
</dbReference>
<dbReference type="EMBL" id="FOUE01000006">
    <property type="protein sequence ID" value="SFM71509.1"/>
    <property type="molecule type" value="Genomic_DNA"/>
</dbReference>
<evidence type="ECO:0000313" key="3">
    <source>
        <dbReference type="Proteomes" id="UP000198519"/>
    </source>
</evidence>
<feature type="signal peptide" evidence="1">
    <location>
        <begin position="1"/>
        <end position="16"/>
    </location>
</feature>
<accession>A0A1I4T4B2</accession>
<organism evidence="2 3">
    <name type="scientific">Marinobacter zhejiangensis</name>
    <dbReference type="NCBI Taxonomy" id="488535"/>
    <lineage>
        <taxon>Bacteria</taxon>
        <taxon>Pseudomonadati</taxon>
        <taxon>Pseudomonadota</taxon>
        <taxon>Gammaproteobacteria</taxon>
        <taxon>Pseudomonadales</taxon>
        <taxon>Marinobacteraceae</taxon>
        <taxon>Marinobacter</taxon>
    </lineage>
</organism>
<dbReference type="OrthoDB" id="512976at2"/>
<proteinExistence type="predicted"/>
<gene>
    <name evidence="2" type="ORF">SAMN04487963_3489</name>
</gene>
<name>A0A1I4T4B2_9GAMM</name>
<keyword evidence="1" id="KW-0732">Signal</keyword>
<sequence>MKRLLAMVLFPLAASAADLETKNYLVHIESACAEGDVSCNQMMYTGKSKISGNAITLSGGSWHTTCADGVTPCRFLGYRFANGNVTYYVHQDGLLEVIRNQDEVLVREQGQWQPDQFLSNTDSQGER</sequence>
<keyword evidence="3" id="KW-1185">Reference proteome</keyword>
<protein>
    <submittedName>
        <fullName evidence="2">Uncharacterized protein</fullName>
    </submittedName>
</protein>